<feature type="domain" description="Ras-GEF" evidence="20">
    <location>
        <begin position="204"/>
        <end position="435"/>
    </location>
</feature>
<dbReference type="SMART" id="SM00229">
    <property type="entry name" value="RasGEFN"/>
    <property type="match status" value="1"/>
</dbReference>
<dbReference type="CDD" id="cd06224">
    <property type="entry name" value="REM"/>
    <property type="match status" value="1"/>
</dbReference>
<dbReference type="GO" id="GO:0008270">
    <property type="term" value="F:zinc ion binding"/>
    <property type="evidence" value="ECO:0007669"/>
    <property type="project" value="UniProtKB-KW"/>
</dbReference>
<evidence type="ECO:0000256" key="10">
    <source>
        <dbReference type="ARBA" id="ARBA00022782"/>
    </source>
</evidence>
<keyword evidence="13" id="KW-0106">Calcium</keyword>
<keyword evidence="16" id="KW-0472">Membrane</keyword>
<dbReference type="Pfam" id="PF00617">
    <property type="entry name" value="RasGEF"/>
    <property type="match status" value="1"/>
</dbReference>
<dbReference type="GO" id="GO:0030154">
    <property type="term" value="P:cell differentiation"/>
    <property type="evidence" value="ECO:0007669"/>
    <property type="project" value="UniProtKB-KW"/>
</dbReference>
<dbReference type="Pfam" id="PF00130">
    <property type="entry name" value="C1_1"/>
    <property type="match status" value="1"/>
</dbReference>
<dbReference type="PANTHER" id="PTHR23113:SF174">
    <property type="entry name" value="RAS GUANYL-RELEASING PROTEIN 1"/>
    <property type="match status" value="1"/>
</dbReference>
<evidence type="ECO:0000256" key="1">
    <source>
        <dbReference type="ARBA" id="ARBA00004395"/>
    </source>
</evidence>
<dbReference type="SUPFAM" id="SSF47473">
    <property type="entry name" value="EF-hand"/>
    <property type="match status" value="1"/>
</dbReference>
<comment type="similarity">
    <text evidence="4">Belongs to the RASGRP family.</text>
</comment>
<keyword evidence="14" id="KW-0333">Golgi apparatus</keyword>
<dbReference type="GO" id="GO:0005085">
    <property type="term" value="F:guanyl-nucleotide exchange factor activity"/>
    <property type="evidence" value="ECO:0007669"/>
    <property type="project" value="UniProtKB-KW"/>
</dbReference>
<name>A0A452SHX2_URSAM</name>
<evidence type="ECO:0000256" key="3">
    <source>
        <dbReference type="ARBA" id="ARBA00004514"/>
    </source>
</evidence>
<dbReference type="Ensembl" id="ENSUAMT00000035829.1">
    <property type="protein sequence ID" value="ENSUAMP00000032136.1"/>
    <property type="gene ID" value="ENSUAMG00000024268.1"/>
</dbReference>
<dbReference type="InterPro" id="IPR011992">
    <property type="entry name" value="EF-hand-dom_pair"/>
</dbReference>
<dbReference type="GO" id="GO:0005789">
    <property type="term" value="C:endoplasmic reticulum membrane"/>
    <property type="evidence" value="ECO:0007669"/>
    <property type="project" value="UniProtKB-SubCell"/>
</dbReference>
<keyword evidence="10" id="KW-0221">Differentiation</keyword>
<dbReference type="InterPro" id="IPR046349">
    <property type="entry name" value="C1-like_sf"/>
</dbReference>
<dbReference type="SUPFAM" id="SSF48366">
    <property type="entry name" value="Ras GEF"/>
    <property type="match status" value="1"/>
</dbReference>
<feature type="compositionally biased region" description="Polar residues" evidence="19">
    <location>
        <begin position="565"/>
        <end position="578"/>
    </location>
</feature>
<dbReference type="SMART" id="SM00147">
    <property type="entry name" value="RasGEF"/>
    <property type="match status" value="1"/>
</dbReference>
<dbReference type="GO" id="GO:0005886">
    <property type="term" value="C:plasma membrane"/>
    <property type="evidence" value="ECO:0007669"/>
    <property type="project" value="TreeGrafter"/>
</dbReference>
<dbReference type="Pfam" id="PF00618">
    <property type="entry name" value="RasGEF_N"/>
    <property type="match status" value="1"/>
</dbReference>
<dbReference type="InterPro" id="IPR002048">
    <property type="entry name" value="EF_hand_dom"/>
</dbReference>
<evidence type="ECO:0000256" key="16">
    <source>
        <dbReference type="ARBA" id="ARBA00023136"/>
    </source>
</evidence>
<dbReference type="Gene3D" id="3.30.60.20">
    <property type="match status" value="1"/>
</dbReference>
<dbReference type="PROSITE" id="PS50212">
    <property type="entry name" value="RASGEF_NTER"/>
    <property type="match status" value="1"/>
</dbReference>
<evidence type="ECO:0000256" key="6">
    <source>
        <dbReference type="ARBA" id="ARBA00022658"/>
    </source>
</evidence>
<dbReference type="PROSITE" id="PS50081">
    <property type="entry name" value="ZF_DAG_PE_2"/>
    <property type="match status" value="1"/>
</dbReference>
<keyword evidence="12" id="KW-0862">Zinc</keyword>
<evidence type="ECO:0000259" key="23">
    <source>
        <dbReference type="PROSITE" id="PS50222"/>
    </source>
</evidence>
<dbReference type="Gene3D" id="1.20.870.10">
    <property type="entry name" value="Son of sevenless (SoS) protein Chain: S domain 1"/>
    <property type="match status" value="1"/>
</dbReference>
<comment type="subcellular location">
    <subcellularLocation>
        <location evidence="3">Cytoplasm</location>
        <location evidence="3">Cytosol</location>
    </subcellularLocation>
    <subcellularLocation>
        <location evidence="2">Endoplasmic reticulum membrane</location>
        <topology evidence="2">Peripheral membrane protein</topology>
    </subcellularLocation>
    <subcellularLocation>
        <location evidence="1">Golgi apparatus membrane</location>
        <topology evidence="1">Peripheral membrane protein</topology>
    </subcellularLocation>
</comment>
<dbReference type="Proteomes" id="UP000291022">
    <property type="component" value="Unassembled WGS sequence"/>
</dbReference>
<dbReference type="FunFam" id="1.10.840.10:FF:000003">
    <property type="entry name" value="Ras guanyl-releasing protein 3 isoform 1"/>
    <property type="match status" value="1"/>
</dbReference>
<dbReference type="PROSITE" id="PS50222">
    <property type="entry name" value="EF_HAND_2"/>
    <property type="match status" value="1"/>
</dbReference>
<keyword evidence="8" id="KW-0677">Repeat</keyword>
<feature type="region of interest" description="Disordered" evidence="19">
    <location>
        <begin position="1"/>
        <end position="35"/>
    </location>
</feature>
<evidence type="ECO:0000259" key="22">
    <source>
        <dbReference type="PROSITE" id="PS50212"/>
    </source>
</evidence>
<organism evidence="24 25">
    <name type="scientific">Ursus americanus</name>
    <name type="common">American black bear</name>
    <name type="synonym">Euarctos americanus</name>
    <dbReference type="NCBI Taxonomy" id="9643"/>
    <lineage>
        <taxon>Eukaryota</taxon>
        <taxon>Metazoa</taxon>
        <taxon>Chordata</taxon>
        <taxon>Craniata</taxon>
        <taxon>Vertebrata</taxon>
        <taxon>Euteleostomi</taxon>
        <taxon>Mammalia</taxon>
        <taxon>Eutheria</taxon>
        <taxon>Laurasiatheria</taxon>
        <taxon>Carnivora</taxon>
        <taxon>Caniformia</taxon>
        <taxon>Ursidae</taxon>
        <taxon>Ursus</taxon>
    </lineage>
</organism>
<evidence type="ECO:0000256" key="13">
    <source>
        <dbReference type="ARBA" id="ARBA00022837"/>
    </source>
</evidence>
<feature type="domain" description="EF-hand" evidence="23">
    <location>
        <begin position="434"/>
        <end position="469"/>
    </location>
</feature>
<keyword evidence="11" id="KW-0256">Endoplasmic reticulum</keyword>
<feature type="domain" description="N-terminal Ras-GEF" evidence="22">
    <location>
        <begin position="51"/>
        <end position="175"/>
    </location>
</feature>
<keyword evidence="7" id="KW-0479">Metal-binding</keyword>
<evidence type="ECO:0000256" key="9">
    <source>
        <dbReference type="ARBA" id="ARBA00022771"/>
    </source>
</evidence>
<proteinExistence type="inferred from homology"/>
<dbReference type="InterPro" id="IPR008937">
    <property type="entry name" value="Ras-like_GEF"/>
</dbReference>
<dbReference type="GO" id="GO:0007265">
    <property type="term" value="P:Ras protein signal transduction"/>
    <property type="evidence" value="ECO:0007669"/>
    <property type="project" value="TreeGrafter"/>
</dbReference>
<dbReference type="SMART" id="SM00109">
    <property type="entry name" value="C1"/>
    <property type="match status" value="1"/>
</dbReference>
<accession>A0A452SHX2</accession>
<dbReference type="GeneTree" id="ENSGT00940000158910"/>
<evidence type="ECO:0000259" key="21">
    <source>
        <dbReference type="PROSITE" id="PS50081"/>
    </source>
</evidence>
<dbReference type="AlphaFoldDB" id="A0A452SHX2"/>
<evidence type="ECO:0000256" key="4">
    <source>
        <dbReference type="ARBA" id="ARBA00009566"/>
    </source>
</evidence>
<dbReference type="FunFam" id="1.20.870.10:FF:000008">
    <property type="entry name" value="RAS guanyl-releasing protein 1 isoform X1"/>
    <property type="match status" value="1"/>
</dbReference>
<keyword evidence="25" id="KW-1185">Reference proteome</keyword>
<evidence type="ECO:0000256" key="17">
    <source>
        <dbReference type="ARBA" id="ARBA00041172"/>
    </source>
</evidence>
<dbReference type="CDD" id="cd00155">
    <property type="entry name" value="RasGEF"/>
    <property type="match status" value="1"/>
</dbReference>
<dbReference type="PROSITE" id="PS00018">
    <property type="entry name" value="EF_HAND_1"/>
    <property type="match status" value="2"/>
</dbReference>
<dbReference type="GO" id="GO:0000139">
    <property type="term" value="C:Golgi membrane"/>
    <property type="evidence" value="ECO:0007669"/>
    <property type="project" value="UniProtKB-SubCell"/>
</dbReference>
<evidence type="ECO:0000256" key="15">
    <source>
        <dbReference type="ARBA" id="ARBA00023054"/>
    </source>
</evidence>
<evidence type="ECO:0000313" key="25">
    <source>
        <dbReference type="Proteomes" id="UP000291022"/>
    </source>
</evidence>
<keyword evidence="15" id="KW-0175">Coiled coil</keyword>
<dbReference type="InterPro" id="IPR018247">
    <property type="entry name" value="EF_Hand_1_Ca_BS"/>
</dbReference>
<dbReference type="PROSITE" id="PS50009">
    <property type="entry name" value="RASGEF_CAT"/>
    <property type="match status" value="1"/>
</dbReference>
<evidence type="ECO:0000256" key="2">
    <source>
        <dbReference type="ARBA" id="ARBA00004406"/>
    </source>
</evidence>
<feature type="domain" description="Phorbol-ester/DAG-type" evidence="21">
    <location>
        <begin position="505"/>
        <end position="554"/>
    </location>
</feature>
<evidence type="ECO:0000313" key="24">
    <source>
        <dbReference type="Ensembl" id="ENSUAMP00000032136.1"/>
    </source>
</evidence>
<dbReference type="PANTHER" id="PTHR23113">
    <property type="entry name" value="GUANINE NUCLEOTIDE EXCHANGE FACTOR"/>
    <property type="match status" value="1"/>
</dbReference>
<dbReference type="InterPro" id="IPR002219">
    <property type="entry name" value="PKC_DAG/PE"/>
</dbReference>
<reference evidence="25" key="1">
    <citation type="submission" date="2016-06" db="EMBL/GenBank/DDBJ databases">
        <title>De novo assembly and RNA-Seq shows season-dependent expression and editing in black bear kidneys.</title>
        <authorList>
            <person name="Korstanje R."/>
            <person name="Srivastava A."/>
            <person name="Sarsani V.K."/>
            <person name="Sheehan S.M."/>
            <person name="Seger R.L."/>
            <person name="Barter M.E."/>
            <person name="Lindqvist C."/>
            <person name="Brody L.C."/>
            <person name="Mullikin J.C."/>
        </authorList>
    </citation>
    <scope>NUCLEOTIDE SEQUENCE [LARGE SCALE GENOMIC DNA]</scope>
</reference>
<evidence type="ECO:0000256" key="12">
    <source>
        <dbReference type="ARBA" id="ARBA00022833"/>
    </source>
</evidence>
<protein>
    <recommendedName>
        <fullName evidence="17">RAS guanyl-releasing protein 1</fullName>
    </recommendedName>
</protein>
<keyword evidence="5" id="KW-0963">Cytoplasm</keyword>
<dbReference type="GO" id="GO:0005509">
    <property type="term" value="F:calcium ion binding"/>
    <property type="evidence" value="ECO:0007669"/>
    <property type="project" value="InterPro"/>
</dbReference>
<dbReference type="GO" id="GO:0005829">
    <property type="term" value="C:cytosol"/>
    <property type="evidence" value="ECO:0007669"/>
    <property type="project" value="UniProtKB-SubCell"/>
</dbReference>
<evidence type="ECO:0000256" key="14">
    <source>
        <dbReference type="ARBA" id="ARBA00023034"/>
    </source>
</evidence>
<gene>
    <name evidence="24" type="primary">RASGRP1</name>
</gene>
<dbReference type="InterPro" id="IPR001895">
    <property type="entry name" value="RASGEF_cat_dom"/>
</dbReference>
<sequence>KYLLNKAREAPGTNPRSTATKARLEAKPAGSPVLSHPSLAQITQFRMMVSLGHLAKGASLDDLIDSCIQSFDADGNLCRSNQLLQVMLTMHRIIISSADLLQKVISLYPLGALAKNSPGLCLKICYFVRYWITEFWIMFKMDASLTNTMEEFQELVKARGEELHCRLIDTTQINARDWSRKLTQRIKSNTSKKRKVSLLFDHLEPEELSEHLTYLEFKSFRRISFSDYQNYLVNSCVKENPTMERSIALCNGISQWVQLMVLSRPTPQLRAEVFIKFIQVAQKLHQLQNFNTLMAVIGGLCHSSISRLKETSSHVPHEINKVLGEMTELLSSCRNYDNYRRAYGECTQFKIPILGVHLKDLISLYEAMPDYLEDGKVNVHKLLALYNHINELVQLQEVAPPLEANKDLVHLLTLSLDLYYTEDEIYELSYAREPRNHKAPSVFKNYDHDQDGYISQEEFEKIAASFPFSFCVMDRDREGLISRDEITAYFMRASSIYSKLGLGFPHNFQETTYLKPTFCDNCAGFKRLPDQGVLSTDCGMNCHKQCKDLVVFECKKRAKNPAAPTENSTAGGPTSSLCSLGAKDLLHGK</sequence>
<feature type="region of interest" description="Disordered" evidence="19">
    <location>
        <begin position="561"/>
        <end position="589"/>
    </location>
</feature>
<evidence type="ECO:0000256" key="7">
    <source>
        <dbReference type="ARBA" id="ARBA00022723"/>
    </source>
</evidence>
<dbReference type="InterPro" id="IPR036964">
    <property type="entry name" value="RASGEF_cat_dom_sf"/>
</dbReference>
<evidence type="ECO:0000256" key="5">
    <source>
        <dbReference type="ARBA" id="ARBA00022490"/>
    </source>
</evidence>
<dbReference type="Gene3D" id="1.10.840.10">
    <property type="entry name" value="Ras guanine-nucleotide exchange factors catalytic domain"/>
    <property type="match status" value="1"/>
</dbReference>
<evidence type="ECO:0000256" key="18">
    <source>
        <dbReference type="PROSITE-ProRule" id="PRU00168"/>
    </source>
</evidence>
<dbReference type="Gene3D" id="1.10.238.10">
    <property type="entry name" value="EF-hand"/>
    <property type="match status" value="1"/>
</dbReference>
<reference evidence="24" key="3">
    <citation type="submission" date="2025-09" db="UniProtKB">
        <authorList>
            <consortium name="Ensembl"/>
        </authorList>
    </citation>
    <scope>IDENTIFICATION</scope>
</reference>
<evidence type="ECO:0000256" key="19">
    <source>
        <dbReference type="SAM" id="MobiDB-lite"/>
    </source>
</evidence>
<reference evidence="24" key="2">
    <citation type="submission" date="2025-08" db="UniProtKB">
        <authorList>
            <consortium name="Ensembl"/>
        </authorList>
    </citation>
    <scope>IDENTIFICATION</scope>
</reference>
<evidence type="ECO:0000256" key="8">
    <source>
        <dbReference type="ARBA" id="ARBA00022737"/>
    </source>
</evidence>
<keyword evidence="9" id="KW-0863">Zinc-finger</keyword>
<dbReference type="InterPro" id="IPR023578">
    <property type="entry name" value="Ras_GEF_dom_sf"/>
</dbReference>
<dbReference type="OMA" id="CAKWENG"/>
<keyword evidence="6 18" id="KW-0344">Guanine-nucleotide releasing factor</keyword>
<dbReference type="InterPro" id="IPR000651">
    <property type="entry name" value="Ras-like_Gua-exchang_fac_N"/>
</dbReference>
<evidence type="ECO:0000256" key="11">
    <source>
        <dbReference type="ARBA" id="ARBA00022824"/>
    </source>
</evidence>
<dbReference type="SUPFAM" id="SSF57889">
    <property type="entry name" value="Cysteine-rich domain"/>
    <property type="match status" value="1"/>
</dbReference>
<evidence type="ECO:0000259" key="20">
    <source>
        <dbReference type="PROSITE" id="PS50009"/>
    </source>
</evidence>
<dbReference type="Pfam" id="PF13202">
    <property type="entry name" value="EF-hand_5"/>
    <property type="match status" value="1"/>
</dbReference>